<feature type="domain" description="INO80 complex subunit B-like conserved region" evidence="2">
    <location>
        <begin position="150"/>
        <end position="229"/>
    </location>
</feature>
<dbReference type="EMBL" id="LT598491">
    <property type="protein sequence ID" value="SCW03955.1"/>
    <property type="molecule type" value="Genomic_DNA"/>
</dbReference>
<dbReference type="GO" id="GO:0031011">
    <property type="term" value="C:Ino80 complex"/>
    <property type="evidence" value="ECO:0007669"/>
    <property type="project" value="InterPro"/>
</dbReference>
<evidence type="ECO:0000259" key="2">
    <source>
        <dbReference type="SMART" id="SM01406"/>
    </source>
</evidence>
<dbReference type="InterPro" id="IPR006880">
    <property type="entry name" value="INO80B_C"/>
</dbReference>
<dbReference type="SMART" id="SM01406">
    <property type="entry name" value="PAPA-1"/>
    <property type="match status" value="1"/>
</dbReference>
<sequence length="233" mass="27477">MDSDLSEIEVDEEVFTESPGPLEDDLDAQEPEEDDDYQYTPDYEDDEERVQVKRSGRSRRQPTRLAEEEDHAYQPKMTSKRATVTDDDDLPTPSKRRKAATIDLQSYEEEEEEEDEDQGQQHRINSRNKMIMELMDGNSPRKRDRLTEEELQLRRAENARKRKNMSEKKLEEEKQDTINKLLRRRAGKSRSNVSLDKGNPEDEGTYVKPRRAYHSEGLVRVIRTKDDDLYCTY</sequence>
<feature type="region of interest" description="Disordered" evidence="1">
    <location>
        <begin position="156"/>
        <end position="175"/>
    </location>
</feature>
<evidence type="ECO:0000256" key="1">
    <source>
        <dbReference type="SAM" id="MobiDB-lite"/>
    </source>
</evidence>
<feature type="region of interest" description="Disordered" evidence="1">
    <location>
        <begin position="184"/>
        <end position="210"/>
    </location>
</feature>
<organism evidence="3 4">
    <name type="scientific">Lachancea fermentati</name>
    <name type="common">Zygosaccharomyces fermentati</name>
    <dbReference type="NCBI Taxonomy" id="4955"/>
    <lineage>
        <taxon>Eukaryota</taxon>
        <taxon>Fungi</taxon>
        <taxon>Dikarya</taxon>
        <taxon>Ascomycota</taxon>
        <taxon>Saccharomycotina</taxon>
        <taxon>Saccharomycetes</taxon>
        <taxon>Saccharomycetales</taxon>
        <taxon>Saccharomycetaceae</taxon>
        <taxon>Lachancea</taxon>
    </lineage>
</organism>
<evidence type="ECO:0000313" key="4">
    <source>
        <dbReference type="Proteomes" id="UP000190831"/>
    </source>
</evidence>
<dbReference type="OrthoDB" id="2021186at2759"/>
<feature type="region of interest" description="Disordered" evidence="1">
    <location>
        <begin position="1"/>
        <end position="129"/>
    </location>
</feature>
<evidence type="ECO:0000313" key="3">
    <source>
        <dbReference type="EMBL" id="SCW03955.1"/>
    </source>
</evidence>
<feature type="compositionally biased region" description="Acidic residues" evidence="1">
    <location>
        <begin position="106"/>
        <end position="118"/>
    </location>
</feature>
<feature type="compositionally biased region" description="Acidic residues" evidence="1">
    <location>
        <begin position="22"/>
        <end position="48"/>
    </location>
</feature>
<keyword evidence="4" id="KW-1185">Reference proteome</keyword>
<dbReference type="AlphaFoldDB" id="A0A1G4MJI2"/>
<reference evidence="3 4" key="1">
    <citation type="submission" date="2016-03" db="EMBL/GenBank/DDBJ databases">
        <authorList>
            <person name="Devillers H."/>
        </authorList>
    </citation>
    <scope>NUCLEOTIDE SEQUENCE [LARGE SCALE GENOMIC DNA]</scope>
    <source>
        <strain evidence="3">CBS 6772</strain>
    </source>
</reference>
<proteinExistence type="predicted"/>
<accession>A0A1G4MJI2</accession>
<protein>
    <submittedName>
        <fullName evidence="3">LAFE_0H02740g1_1</fullName>
    </submittedName>
</protein>
<gene>
    <name evidence="3" type="ORF">LAFE_0H02740G</name>
</gene>
<name>A0A1G4MJI2_LACFM</name>
<dbReference type="Proteomes" id="UP000190831">
    <property type="component" value="Chromosome H"/>
</dbReference>
<dbReference type="OMA" id="HRINSRN"/>
<dbReference type="STRING" id="4955.A0A1G4MJI2"/>
<feature type="compositionally biased region" description="Basic residues" evidence="1">
    <location>
        <begin position="52"/>
        <end position="62"/>
    </location>
</feature>
<dbReference type="Pfam" id="PF04795">
    <property type="entry name" value="PAPA-1"/>
    <property type="match status" value="1"/>
</dbReference>
<feature type="compositionally biased region" description="Acidic residues" evidence="1">
    <location>
        <begin position="1"/>
        <end position="15"/>
    </location>
</feature>